<dbReference type="Pfam" id="PF24883">
    <property type="entry name" value="NPHP3_N"/>
    <property type="match status" value="1"/>
</dbReference>
<evidence type="ECO:0000259" key="5">
    <source>
        <dbReference type="Pfam" id="PF24883"/>
    </source>
</evidence>
<feature type="repeat" description="ANK" evidence="3">
    <location>
        <begin position="1097"/>
        <end position="1129"/>
    </location>
</feature>
<dbReference type="PROSITE" id="PS50297">
    <property type="entry name" value="ANK_REP_REGION"/>
    <property type="match status" value="3"/>
</dbReference>
<dbReference type="InterPro" id="IPR002110">
    <property type="entry name" value="Ankyrin_rpt"/>
</dbReference>
<feature type="repeat" description="ANK" evidence="3">
    <location>
        <begin position="1265"/>
        <end position="1297"/>
    </location>
</feature>
<keyword evidence="7" id="KW-1185">Reference proteome</keyword>
<dbReference type="InterPro" id="IPR056884">
    <property type="entry name" value="NPHP3-like_N"/>
</dbReference>
<feature type="compositionally biased region" description="Basic and acidic residues" evidence="4">
    <location>
        <begin position="25"/>
        <end position="36"/>
    </location>
</feature>
<keyword evidence="1" id="KW-0677">Repeat</keyword>
<reference evidence="6" key="1">
    <citation type="journal article" date="2023" name="Mol. Phylogenet. Evol.">
        <title>Genome-scale phylogeny and comparative genomics of the fungal order Sordariales.</title>
        <authorList>
            <person name="Hensen N."/>
            <person name="Bonometti L."/>
            <person name="Westerberg I."/>
            <person name="Brannstrom I.O."/>
            <person name="Guillou S."/>
            <person name="Cros-Aarteil S."/>
            <person name="Calhoun S."/>
            <person name="Haridas S."/>
            <person name="Kuo A."/>
            <person name="Mondo S."/>
            <person name="Pangilinan J."/>
            <person name="Riley R."/>
            <person name="LaButti K."/>
            <person name="Andreopoulos B."/>
            <person name="Lipzen A."/>
            <person name="Chen C."/>
            <person name="Yan M."/>
            <person name="Daum C."/>
            <person name="Ng V."/>
            <person name="Clum A."/>
            <person name="Steindorff A."/>
            <person name="Ohm R.A."/>
            <person name="Martin F."/>
            <person name="Silar P."/>
            <person name="Natvig D.O."/>
            <person name="Lalanne C."/>
            <person name="Gautier V."/>
            <person name="Ament-Velasquez S.L."/>
            <person name="Kruys A."/>
            <person name="Hutchinson M.I."/>
            <person name="Powell A.J."/>
            <person name="Barry K."/>
            <person name="Miller A.N."/>
            <person name="Grigoriev I.V."/>
            <person name="Debuchy R."/>
            <person name="Gladieux P."/>
            <person name="Hiltunen Thoren M."/>
            <person name="Johannesson H."/>
        </authorList>
    </citation>
    <scope>NUCLEOTIDE SEQUENCE</scope>
    <source>
        <strain evidence="6">PSN243</strain>
    </source>
</reference>
<evidence type="ECO:0000256" key="3">
    <source>
        <dbReference type="PROSITE-ProRule" id="PRU00023"/>
    </source>
</evidence>
<name>A0AAV9GEK6_9PEZI</name>
<feature type="domain" description="Nephrocystin 3-like N-terminal" evidence="5">
    <location>
        <begin position="369"/>
        <end position="532"/>
    </location>
</feature>
<dbReference type="Gene3D" id="1.25.40.20">
    <property type="entry name" value="Ankyrin repeat-containing domain"/>
    <property type="match status" value="6"/>
</dbReference>
<feature type="repeat" description="ANK" evidence="3">
    <location>
        <begin position="1402"/>
        <end position="1434"/>
    </location>
</feature>
<protein>
    <submittedName>
        <fullName evidence="6">Ankyrin-3</fullName>
    </submittedName>
</protein>
<dbReference type="SUPFAM" id="SSF57850">
    <property type="entry name" value="RING/U-box"/>
    <property type="match status" value="1"/>
</dbReference>
<dbReference type="EMBL" id="MU865958">
    <property type="protein sequence ID" value="KAK4446307.1"/>
    <property type="molecule type" value="Genomic_DNA"/>
</dbReference>
<dbReference type="PANTHER" id="PTHR24123">
    <property type="entry name" value="ANKYRIN REPEAT-CONTAINING"/>
    <property type="match status" value="1"/>
</dbReference>
<evidence type="ECO:0000256" key="1">
    <source>
        <dbReference type="ARBA" id="ARBA00022737"/>
    </source>
</evidence>
<keyword evidence="2 3" id="KW-0040">ANK repeat</keyword>
<proteinExistence type="predicted"/>
<dbReference type="Pfam" id="PF12796">
    <property type="entry name" value="Ank_2"/>
    <property type="match status" value="5"/>
</dbReference>
<feature type="region of interest" description="Disordered" evidence="4">
    <location>
        <begin position="1755"/>
        <end position="1788"/>
    </location>
</feature>
<feature type="repeat" description="ANK" evidence="3">
    <location>
        <begin position="1304"/>
        <end position="1336"/>
    </location>
</feature>
<dbReference type="CDD" id="cd02249">
    <property type="entry name" value="ZZ"/>
    <property type="match status" value="1"/>
</dbReference>
<comment type="caution">
    <text evidence="6">The sequence shown here is derived from an EMBL/GenBank/DDBJ whole genome shotgun (WGS) entry which is preliminary data.</text>
</comment>
<accession>A0AAV9GEK6</accession>
<feature type="region of interest" description="Disordered" evidence="4">
    <location>
        <begin position="1"/>
        <end position="78"/>
    </location>
</feature>
<dbReference type="SMART" id="SM00248">
    <property type="entry name" value="ANK"/>
    <property type="match status" value="18"/>
</dbReference>
<evidence type="ECO:0000313" key="7">
    <source>
        <dbReference type="Proteomes" id="UP001321760"/>
    </source>
</evidence>
<dbReference type="Proteomes" id="UP001321760">
    <property type="component" value="Unassembled WGS sequence"/>
</dbReference>
<dbReference type="InterPro" id="IPR036770">
    <property type="entry name" value="Ankyrin_rpt-contain_sf"/>
</dbReference>
<organism evidence="6 7">
    <name type="scientific">Podospora aff. communis PSN243</name>
    <dbReference type="NCBI Taxonomy" id="3040156"/>
    <lineage>
        <taxon>Eukaryota</taxon>
        <taxon>Fungi</taxon>
        <taxon>Dikarya</taxon>
        <taxon>Ascomycota</taxon>
        <taxon>Pezizomycotina</taxon>
        <taxon>Sordariomycetes</taxon>
        <taxon>Sordariomycetidae</taxon>
        <taxon>Sordariales</taxon>
        <taxon>Podosporaceae</taxon>
        <taxon>Podospora</taxon>
    </lineage>
</organism>
<reference evidence="6" key="2">
    <citation type="submission" date="2023-05" db="EMBL/GenBank/DDBJ databases">
        <authorList>
            <consortium name="Lawrence Berkeley National Laboratory"/>
            <person name="Steindorff A."/>
            <person name="Hensen N."/>
            <person name="Bonometti L."/>
            <person name="Westerberg I."/>
            <person name="Brannstrom I.O."/>
            <person name="Guillou S."/>
            <person name="Cros-Aarteil S."/>
            <person name="Calhoun S."/>
            <person name="Haridas S."/>
            <person name="Kuo A."/>
            <person name="Mondo S."/>
            <person name="Pangilinan J."/>
            <person name="Riley R."/>
            <person name="Labutti K."/>
            <person name="Andreopoulos B."/>
            <person name="Lipzen A."/>
            <person name="Chen C."/>
            <person name="Yanf M."/>
            <person name="Daum C."/>
            <person name="Ng V."/>
            <person name="Clum A."/>
            <person name="Ohm R."/>
            <person name="Martin F."/>
            <person name="Silar P."/>
            <person name="Natvig D."/>
            <person name="Lalanne C."/>
            <person name="Gautier V."/>
            <person name="Ament-Velasquez S.L."/>
            <person name="Kruys A."/>
            <person name="Hutchinson M.I."/>
            <person name="Powell A.J."/>
            <person name="Barry K."/>
            <person name="Miller A.N."/>
            <person name="Grigoriev I.V."/>
            <person name="Debuchy R."/>
            <person name="Gladieux P."/>
            <person name="Thoren M.H."/>
            <person name="Johannesson H."/>
        </authorList>
    </citation>
    <scope>NUCLEOTIDE SEQUENCE</scope>
    <source>
        <strain evidence="6">PSN243</strain>
    </source>
</reference>
<feature type="repeat" description="ANK" evidence="3">
    <location>
        <begin position="1544"/>
        <end position="1575"/>
    </location>
</feature>
<evidence type="ECO:0000256" key="4">
    <source>
        <dbReference type="SAM" id="MobiDB-lite"/>
    </source>
</evidence>
<feature type="compositionally biased region" description="Acidic residues" evidence="4">
    <location>
        <begin position="1759"/>
        <end position="1772"/>
    </location>
</feature>
<evidence type="ECO:0000256" key="2">
    <source>
        <dbReference type="ARBA" id="ARBA00023043"/>
    </source>
</evidence>
<feature type="repeat" description="ANK" evidence="3">
    <location>
        <begin position="1511"/>
        <end position="1543"/>
    </location>
</feature>
<dbReference type="InterPro" id="IPR051165">
    <property type="entry name" value="Multifunctional_ANK_Repeat"/>
</dbReference>
<sequence>MSDSEDESVSSHDSASASEAEEAPESQHEHGAKDTTDTADDAAQVNNGSPETENPDDKPPAEPPSLPSSDGMHVMWSDSDDNPELLAFDFVVVPGAYGNGARSNESWASPGSGTSQWVLDSAGSLASTSGSRILRFEYPSRHLFSGRRSREAIRSCALKLLGGLKALRKDETRKRAIMFISHDLGGTVVKDALVTAALEPTAWRDIVDLTRVVVFHGSPHRTTSALDMEDRLCRFFFSDYDDHISEFRPSASSVTSLATAVTEVNGLFIMSKVPLRARLVSIHATPTWAKLGISQVFDNYCATFGLPLEKRIAEAEGGQYPDLIDHLTASVKALTLKYDDNILDFERTLLSLASPMPPLQTAMVSAAALTQTPEYIAWRETKGPQILYLHGSFDIRSTAEKLFYALDNEANASPAPRTAVLFFSFDRWDVRFDSMRDVASTFITQLVCQYPILTESAPVQRMLARLTKERCWTEQDLLYWFDMVWSSDELDNVICVFNHFDECVKGSRTAFFQRFSHLAGASELTRKLVITSHAHGSLLGELKDYPHTSLDLSDGTNPTTEYPMGLPPEALPEEDVVRKQWEDSSALDPLVRSILWEQAKRRRDWPCTTPLSDLFGPLDASVTEEGDSNGLLTILLDRVFQAAAQPEIVERMLLWLLYAVRPLTVAELASALETGADGADPSLRAINDTKHQIDTCLAGIFEIDHGEIKITHPRLRDVMMSPSHDAGEQHVWDRIAKSADFEIATRCLDYLSQPKVQQLVAECYPPSRSGFASDGGNICSYALQAWTHHFSHVTPGDGRTKLKQRLTSLSNLASSLATGHWVLSNRIMRSPQPPATLFPVFASLEASVLDVVSPDPSGKPSALGAMKEAAANGRGDAVDGILEDFEFSEAELLETLVAASTSGNENLLLRLVDLIIKQSADGDKVPWPSSVLYRASWLGLARFLDKLLTLGCPVEPEAPWQSTVPTSMLLDAVRNNHEAAVRVLVKHGANVAFRTVHDRSVLHVAGYLGLWNIIDLIITDGKPDLDIKDSLAYTPIYWACVFGHHKATEVLLKAGADPMMGSPSGSWNPLLAAADGGLERCVELLLQNGAKPNVPGPQGTPLRYAAVNGHVNICRLLLDAKADPNNPEDKTPILSQVIDTATKDKMLLDVFTLLVERGANVNAKVDSKSVLMFAASHDQGATFVRILLDQGADVSCVHEDGTNVLHFATLGEPATTELLLERGADANRLANDDQTPVYRAYSKDDIGHLRALLEHGADPDLGKPSGFTALMAAAFFGRLDRVELLLKHKAAIDLPHSNGNENVAGWTALVCALTQEKSDVVKTLAEHGADLQCKGAAGDPIIIVAARQDNDMLTTLLEFPSRIDLNHRNRADETALHLTQTTLPNFRRLVNAGADLNPLAQDWGPPITMAATRGDVEKVAYLIQHGADINLGCKNGGPALERASIDANVEVVKLLLEHNVDLDHVSESKSGTALTAACLMRPSSGGPAQALEIIRPILEKGADVNRGGGIFGWHPLTAAAYHMTPEVITTLLEAGAKLDVKDAMGRSPLHLAAFSGATNLQALLDAGADSGAVDATGRTILHYAVAAGRAKSVEMILTRFPGKFVNTPDIDGWTPLCWAARDPDSYMLDDIEDGEPADQVQVIRLLLQNGADRLVVARLGDQKWTPLKIARFSCATEEVLSLLEKGLDGEGTTPAGEEYESKKGESDKGYCDACLLNTYGFAYRCRYCYDFDYCFKCYPHRALYHPSDHEWYPRGLEFEGTEAEESGGEDSDDSKSSTTDSDDSDEEE</sequence>
<dbReference type="SUPFAM" id="SSF48403">
    <property type="entry name" value="Ankyrin repeat"/>
    <property type="match status" value="2"/>
</dbReference>
<gene>
    <name evidence="6" type="ORF">QBC34DRAFT_411878</name>
</gene>
<feature type="repeat" description="ANK" evidence="3">
    <location>
        <begin position="1435"/>
        <end position="1467"/>
    </location>
</feature>
<evidence type="ECO:0000313" key="6">
    <source>
        <dbReference type="EMBL" id="KAK4446307.1"/>
    </source>
</evidence>
<feature type="repeat" description="ANK" evidence="3">
    <location>
        <begin position="1166"/>
        <end position="1199"/>
    </location>
</feature>
<dbReference type="PROSITE" id="PS50088">
    <property type="entry name" value="ANK_REPEAT"/>
    <property type="match status" value="8"/>
</dbReference>
<dbReference type="PANTHER" id="PTHR24123:SF142">
    <property type="entry name" value="ANKYRIN"/>
    <property type="match status" value="1"/>
</dbReference>